<dbReference type="Proteomes" id="UP000580250">
    <property type="component" value="Unassembled WGS sequence"/>
</dbReference>
<dbReference type="AlphaFoldDB" id="A0A6V7VND1"/>
<dbReference type="EMBL" id="CAJEWN010000267">
    <property type="protein sequence ID" value="CAD2176034.1"/>
    <property type="molecule type" value="Genomic_DNA"/>
</dbReference>
<gene>
    <name evidence="1" type="ORF">MENT_LOCUS27804</name>
</gene>
<evidence type="ECO:0000313" key="2">
    <source>
        <dbReference type="Proteomes" id="UP000580250"/>
    </source>
</evidence>
<accession>A0A6V7VND1</accession>
<organism evidence="1 2">
    <name type="scientific">Meloidogyne enterolobii</name>
    <name type="common">Root-knot nematode worm</name>
    <name type="synonym">Meloidogyne mayaguensis</name>
    <dbReference type="NCBI Taxonomy" id="390850"/>
    <lineage>
        <taxon>Eukaryota</taxon>
        <taxon>Metazoa</taxon>
        <taxon>Ecdysozoa</taxon>
        <taxon>Nematoda</taxon>
        <taxon>Chromadorea</taxon>
        <taxon>Rhabditida</taxon>
        <taxon>Tylenchina</taxon>
        <taxon>Tylenchomorpha</taxon>
        <taxon>Tylenchoidea</taxon>
        <taxon>Meloidogynidae</taxon>
        <taxon>Meloidogyninae</taxon>
        <taxon>Meloidogyne</taxon>
    </lineage>
</organism>
<reference evidence="1 2" key="1">
    <citation type="submission" date="2020-08" db="EMBL/GenBank/DDBJ databases">
        <authorList>
            <person name="Koutsovoulos G."/>
            <person name="Danchin GJ E."/>
        </authorList>
    </citation>
    <scope>NUCLEOTIDE SEQUENCE [LARGE SCALE GENOMIC DNA]</scope>
</reference>
<name>A0A6V7VND1_MELEN</name>
<protein>
    <submittedName>
        <fullName evidence="1">Uncharacterized protein</fullName>
    </submittedName>
</protein>
<sequence length="73" mass="8530">MLVLVQEKLEHVGVTCQSIKITYHLSHVLVSCHINGNRRLQQRKMKMYQILNFPFVFLSFSQISHWTCGKGIN</sequence>
<evidence type="ECO:0000313" key="1">
    <source>
        <dbReference type="EMBL" id="CAD2176034.1"/>
    </source>
</evidence>
<comment type="caution">
    <text evidence="1">The sequence shown here is derived from an EMBL/GenBank/DDBJ whole genome shotgun (WGS) entry which is preliminary data.</text>
</comment>
<proteinExistence type="predicted"/>